<dbReference type="SUPFAM" id="SSF103473">
    <property type="entry name" value="MFS general substrate transporter"/>
    <property type="match status" value="1"/>
</dbReference>
<evidence type="ECO:0000256" key="1">
    <source>
        <dbReference type="ARBA" id="ARBA00004141"/>
    </source>
</evidence>
<feature type="transmembrane region" description="Helical" evidence="5">
    <location>
        <begin position="327"/>
        <end position="345"/>
    </location>
</feature>
<feature type="transmembrane region" description="Helical" evidence="5">
    <location>
        <begin position="122"/>
        <end position="147"/>
    </location>
</feature>
<keyword evidence="3 5" id="KW-1133">Transmembrane helix</keyword>
<feature type="transmembrane region" description="Helical" evidence="5">
    <location>
        <begin position="542"/>
        <end position="560"/>
    </location>
</feature>
<dbReference type="PROSITE" id="PS00216">
    <property type="entry name" value="SUGAR_TRANSPORT_1"/>
    <property type="match status" value="1"/>
</dbReference>
<comment type="caution">
    <text evidence="7">The sequence shown here is derived from an EMBL/GenBank/DDBJ whole genome shotgun (WGS) entry which is preliminary data.</text>
</comment>
<proteinExistence type="predicted"/>
<dbReference type="Gene3D" id="1.20.1720.10">
    <property type="entry name" value="Multidrug resistance protein D"/>
    <property type="match status" value="1"/>
</dbReference>
<dbReference type="Proteomes" id="UP000700596">
    <property type="component" value="Unassembled WGS sequence"/>
</dbReference>
<evidence type="ECO:0000256" key="2">
    <source>
        <dbReference type="ARBA" id="ARBA00022692"/>
    </source>
</evidence>
<protein>
    <submittedName>
        <fullName evidence="7">Major facilitator superfamily domain-containing protein</fullName>
    </submittedName>
</protein>
<feature type="transmembrane region" description="Helical" evidence="5">
    <location>
        <begin position="398"/>
        <end position="419"/>
    </location>
</feature>
<dbReference type="InterPro" id="IPR036259">
    <property type="entry name" value="MFS_trans_sf"/>
</dbReference>
<feature type="transmembrane region" description="Helical" evidence="5">
    <location>
        <begin position="253"/>
        <end position="273"/>
    </location>
</feature>
<feature type="transmembrane region" description="Helical" evidence="5">
    <location>
        <begin position="55"/>
        <end position="79"/>
    </location>
</feature>
<dbReference type="InterPro" id="IPR011701">
    <property type="entry name" value="MFS"/>
</dbReference>
<dbReference type="EMBL" id="JAGMWT010000030">
    <property type="protein sequence ID" value="KAH7109870.1"/>
    <property type="molecule type" value="Genomic_DNA"/>
</dbReference>
<dbReference type="OrthoDB" id="440553at2759"/>
<feature type="transmembrane region" description="Helical" evidence="5">
    <location>
        <begin position="285"/>
        <end position="307"/>
    </location>
</feature>
<evidence type="ECO:0000256" key="5">
    <source>
        <dbReference type="SAM" id="Phobius"/>
    </source>
</evidence>
<sequence length="569" mass="60996">MASEKPVDVELVESQRDEIVEINSNAAKGSTVPLPKQVPRAQTGYPYLTGPRLWVVLYGLLMSQLLIACESSIVGTSIVSIANDLGSWERAQLVFTMYLVCYASFILVIGELSDIFGRRTSFLASLSIFTIFSIACGASKTMTQLVIFRSFQGLGAGGIQAISIVIIPNLIPLPKVLNYSSAVAMTLILGLIIGLFLGGWISSEGAWRWVFYINGPVGLTTILATCALPWNYPPYTDGPISSVRSLLADLRKVDWLGCGLLVVGSVPLLFALIEAEVLVPWRSASIITCLTVSAIAWLSLFTQQYLLFRKQSNVKPIIPVELFTKKVSAALLVSSFFFGFPYYGIMLTLPKRFTLVNSSSPMRAAIQTLPMVAVVPFVIIAVNVGLGRLASKPKLLGLVAMLVLVACTVIQTLSISVLTKALSSIDFPAGLYVAIAFIGVGNGPYLGVGFGVLSKYAQLATKVNPSDALGALNQARILGGAIGLAVNSRLLVSYVISTQSEYLSGDVRHQLARNPEIVSHIADFAANNEARALLNQGFNNGFIFQAVAAGLAFLALIPALHKRASKRGN</sequence>
<name>A0A9P9CZB5_9PLEO</name>
<evidence type="ECO:0000256" key="4">
    <source>
        <dbReference type="ARBA" id="ARBA00023136"/>
    </source>
</evidence>
<dbReference type="GO" id="GO:0005886">
    <property type="term" value="C:plasma membrane"/>
    <property type="evidence" value="ECO:0007669"/>
    <property type="project" value="TreeGrafter"/>
</dbReference>
<dbReference type="Pfam" id="PF07690">
    <property type="entry name" value="MFS_1"/>
    <property type="match status" value="1"/>
</dbReference>
<feature type="transmembrane region" description="Helical" evidence="5">
    <location>
        <begin position="153"/>
        <end position="171"/>
    </location>
</feature>
<evidence type="ECO:0000259" key="6">
    <source>
        <dbReference type="PROSITE" id="PS50850"/>
    </source>
</evidence>
<dbReference type="GO" id="GO:0022857">
    <property type="term" value="F:transmembrane transporter activity"/>
    <property type="evidence" value="ECO:0007669"/>
    <property type="project" value="InterPro"/>
</dbReference>
<feature type="transmembrane region" description="Helical" evidence="5">
    <location>
        <begin position="365"/>
        <end position="386"/>
    </location>
</feature>
<feature type="transmembrane region" description="Helical" evidence="5">
    <location>
        <begin position="431"/>
        <end position="454"/>
    </location>
</feature>
<accession>A0A9P9CZB5</accession>
<dbReference type="InterPro" id="IPR005829">
    <property type="entry name" value="Sugar_transporter_CS"/>
</dbReference>
<keyword evidence="2 5" id="KW-0812">Transmembrane</keyword>
<gene>
    <name evidence="7" type="ORF">B0J11DRAFT_234576</name>
</gene>
<dbReference type="PANTHER" id="PTHR23501:SF43">
    <property type="entry name" value="MULTIDRUG TRANSPORTER, PUTATIVE (AFU_ORTHOLOGUE AFUA_6G03040)-RELATED"/>
    <property type="match status" value="1"/>
</dbReference>
<dbReference type="PANTHER" id="PTHR23501">
    <property type="entry name" value="MAJOR FACILITATOR SUPERFAMILY"/>
    <property type="match status" value="1"/>
</dbReference>
<organism evidence="7 8">
    <name type="scientific">Dendryphion nanum</name>
    <dbReference type="NCBI Taxonomy" id="256645"/>
    <lineage>
        <taxon>Eukaryota</taxon>
        <taxon>Fungi</taxon>
        <taxon>Dikarya</taxon>
        <taxon>Ascomycota</taxon>
        <taxon>Pezizomycotina</taxon>
        <taxon>Dothideomycetes</taxon>
        <taxon>Pleosporomycetidae</taxon>
        <taxon>Pleosporales</taxon>
        <taxon>Torulaceae</taxon>
        <taxon>Dendryphion</taxon>
    </lineage>
</organism>
<feature type="transmembrane region" description="Helical" evidence="5">
    <location>
        <begin position="209"/>
        <end position="232"/>
    </location>
</feature>
<feature type="transmembrane region" description="Helical" evidence="5">
    <location>
        <begin position="475"/>
        <end position="496"/>
    </location>
</feature>
<evidence type="ECO:0000256" key="3">
    <source>
        <dbReference type="ARBA" id="ARBA00022989"/>
    </source>
</evidence>
<feature type="transmembrane region" description="Helical" evidence="5">
    <location>
        <begin position="183"/>
        <end position="203"/>
    </location>
</feature>
<evidence type="ECO:0000313" key="8">
    <source>
        <dbReference type="Proteomes" id="UP000700596"/>
    </source>
</evidence>
<reference evidence="7" key="1">
    <citation type="journal article" date="2021" name="Nat. Commun.">
        <title>Genetic determinants of endophytism in the Arabidopsis root mycobiome.</title>
        <authorList>
            <person name="Mesny F."/>
            <person name="Miyauchi S."/>
            <person name="Thiergart T."/>
            <person name="Pickel B."/>
            <person name="Atanasova L."/>
            <person name="Karlsson M."/>
            <person name="Huettel B."/>
            <person name="Barry K.W."/>
            <person name="Haridas S."/>
            <person name="Chen C."/>
            <person name="Bauer D."/>
            <person name="Andreopoulos W."/>
            <person name="Pangilinan J."/>
            <person name="LaButti K."/>
            <person name="Riley R."/>
            <person name="Lipzen A."/>
            <person name="Clum A."/>
            <person name="Drula E."/>
            <person name="Henrissat B."/>
            <person name="Kohler A."/>
            <person name="Grigoriev I.V."/>
            <person name="Martin F.M."/>
            <person name="Hacquard S."/>
        </authorList>
    </citation>
    <scope>NUCLEOTIDE SEQUENCE</scope>
    <source>
        <strain evidence="7">MPI-CAGE-CH-0243</strain>
    </source>
</reference>
<feature type="domain" description="Major facilitator superfamily (MFS) profile" evidence="6">
    <location>
        <begin position="56"/>
        <end position="564"/>
    </location>
</feature>
<comment type="subcellular location">
    <subcellularLocation>
        <location evidence="1">Membrane</location>
        <topology evidence="1">Multi-pass membrane protein</topology>
    </subcellularLocation>
</comment>
<dbReference type="InterPro" id="IPR020846">
    <property type="entry name" value="MFS_dom"/>
</dbReference>
<dbReference type="PROSITE" id="PS50850">
    <property type="entry name" value="MFS"/>
    <property type="match status" value="1"/>
</dbReference>
<keyword evidence="4 5" id="KW-0472">Membrane</keyword>
<dbReference type="AlphaFoldDB" id="A0A9P9CZB5"/>
<feature type="transmembrane region" description="Helical" evidence="5">
    <location>
        <begin position="91"/>
        <end position="110"/>
    </location>
</feature>
<keyword evidence="8" id="KW-1185">Reference proteome</keyword>
<evidence type="ECO:0000313" key="7">
    <source>
        <dbReference type="EMBL" id="KAH7109870.1"/>
    </source>
</evidence>